<accession>A0A8S1H847</accession>
<comment type="similarity">
    <text evidence="2">Belongs to the nematode receptor-like protein srd family.</text>
</comment>
<keyword evidence="3 6" id="KW-0812">Transmembrane</keyword>
<dbReference type="InterPro" id="IPR019421">
    <property type="entry name" value="7TM_GPCR_serpentine_rcpt_Srd"/>
</dbReference>
<dbReference type="PANTHER" id="PTHR22945:SF90">
    <property type="entry name" value="G_PROTEIN_RECEP_F1_2 DOMAIN-CONTAINING PROTEIN"/>
    <property type="match status" value="1"/>
</dbReference>
<evidence type="ECO:0008006" key="9">
    <source>
        <dbReference type="Google" id="ProtNLM"/>
    </source>
</evidence>
<protein>
    <recommendedName>
        <fullName evidence="9">G protein-coupled receptor</fullName>
    </recommendedName>
</protein>
<feature type="transmembrane region" description="Helical" evidence="6">
    <location>
        <begin position="190"/>
        <end position="211"/>
    </location>
</feature>
<proteinExistence type="inferred from homology"/>
<evidence type="ECO:0000256" key="3">
    <source>
        <dbReference type="ARBA" id="ARBA00022692"/>
    </source>
</evidence>
<dbReference type="AlphaFoldDB" id="A0A8S1H847"/>
<organism evidence="7 8">
    <name type="scientific">Caenorhabditis auriculariae</name>
    <dbReference type="NCBI Taxonomy" id="2777116"/>
    <lineage>
        <taxon>Eukaryota</taxon>
        <taxon>Metazoa</taxon>
        <taxon>Ecdysozoa</taxon>
        <taxon>Nematoda</taxon>
        <taxon>Chromadorea</taxon>
        <taxon>Rhabditida</taxon>
        <taxon>Rhabditina</taxon>
        <taxon>Rhabditomorpha</taxon>
        <taxon>Rhabditoidea</taxon>
        <taxon>Rhabditidae</taxon>
        <taxon>Peloderinae</taxon>
        <taxon>Caenorhabditis</taxon>
    </lineage>
</organism>
<dbReference type="GO" id="GO:0016020">
    <property type="term" value="C:membrane"/>
    <property type="evidence" value="ECO:0007669"/>
    <property type="project" value="UniProtKB-SubCell"/>
</dbReference>
<evidence type="ECO:0000256" key="6">
    <source>
        <dbReference type="SAM" id="Phobius"/>
    </source>
</evidence>
<sequence>MFSLIPAGWALVYFSNGVCGLFGPRACYIGYSLMLHFLSHSLWSLLVSFVYRLYILHKPPPRTRSLFLIMFVVYSPSLFQCISFLEAQDSQEEVEEALFREFPSYELNGATLSGTVDIRSFSALFTILHMTLPVTPIYITILINRGKIIQKLKNSAAHMGIRTKTMHKQLLTVCKLKVLSGVFRRDTSQALTYQAVIPTFFWIGVMSYATGQLGIYNHEALEYVVFSCLMLNPVLSPLATLVFVRAL</sequence>
<evidence type="ECO:0000256" key="4">
    <source>
        <dbReference type="ARBA" id="ARBA00022989"/>
    </source>
</evidence>
<evidence type="ECO:0000313" key="7">
    <source>
        <dbReference type="EMBL" id="CAD6191595.1"/>
    </source>
</evidence>
<evidence type="ECO:0000256" key="5">
    <source>
        <dbReference type="ARBA" id="ARBA00023136"/>
    </source>
</evidence>
<feature type="transmembrane region" description="Helical" evidence="6">
    <location>
        <begin position="223"/>
        <end position="244"/>
    </location>
</feature>
<comment type="subcellular location">
    <subcellularLocation>
        <location evidence="1">Membrane</location>
        <topology evidence="1">Multi-pass membrane protein</topology>
    </subcellularLocation>
</comment>
<dbReference type="PANTHER" id="PTHR22945">
    <property type="entry name" value="SERPENTINE RECEPTOR, CLASS D DELTA"/>
    <property type="match status" value="1"/>
</dbReference>
<feature type="transmembrane region" description="Helical" evidence="6">
    <location>
        <begin position="66"/>
        <end position="85"/>
    </location>
</feature>
<keyword evidence="8" id="KW-1185">Reference proteome</keyword>
<dbReference type="InterPro" id="IPR050920">
    <property type="entry name" value="Nematode_rcpt-like_delta"/>
</dbReference>
<evidence type="ECO:0000256" key="1">
    <source>
        <dbReference type="ARBA" id="ARBA00004141"/>
    </source>
</evidence>
<evidence type="ECO:0000256" key="2">
    <source>
        <dbReference type="ARBA" id="ARBA00009166"/>
    </source>
</evidence>
<dbReference type="SUPFAM" id="SSF81321">
    <property type="entry name" value="Family A G protein-coupled receptor-like"/>
    <property type="match status" value="1"/>
</dbReference>
<dbReference type="Proteomes" id="UP000835052">
    <property type="component" value="Unassembled WGS sequence"/>
</dbReference>
<keyword evidence="5 6" id="KW-0472">Membrane</keyword>
<keyword evidence="4 6" id="KW-1133">Transmembrane helix</keyword>
<feature type="transmembrane region" description="Helical" evidence="6">
    <location>
        <begin position="121"/>
        <end position="143"/>
    </location>
</feature>
<reference evidence="7" key="1">
    <citation type="submission" date="2020-10" db="EMBL/GenBank/DDBJ databases">
        <authorList>
            <person name="Kikuchi T."/>
        </authorList>
    </citation>
    <scope>NUCLEOTIDE SEQUENCE</scope>
    <source>
        <strain evidence="7">NKZ352</strain>
    </source>
</reference>
<comment type="caution">
    <text evidence="7">The sequence shown here is derived from an EMBL/GenBank/DDBJ whole genome shotgun (WGS) entry which is preliminary data.</text>
</comment>
<dbReference type="EMBL" id="CAJGYM010000022">
    <property type="protein sequence ID" value="CAD6191595.1"/>
    <property type="molecule type" value="Genomic_DNA"/>
</dbReference>
<gene>
    <name evidence="7" type="ORF">CAUJ_LOCUS7514</name>
</gene>
<dbReference type="OrthoDB" id="5808087at2759"/>
<name>A0A8S1H847_9PELO</name>
<feature type="transmembrane region" description="Helical" evidence="6">
    <location>
        <begin position="33"/>
        <end position="54"/>
    </location>
</feature>
<dbReference type="Pfam" id="PF10317">
    <property type="entry name" value="7TM_GPCR_Srd"/>
    <property type="match status" value="2"/>
</dbReference>
<evidence type="ECO:0000313" key="8">
    <source>
        <dbReference type="Proteomes" id="UP000835052"/>
    </source>
</evidence>